<reference evidence="12 13" key="1">
    <citation type="journal article" date="2015" name="Genome Biol. Evol.">
        <title>Comparative Genomics of a Bacterivorous Green Alga Reveals Evolutionary Causalities and Consequences of Phago-Mixotrophic Mode of Nutrition.</title>
        <authorList>
            <person name="Burns J.A."/>
            <person name="Paasch A."/>
            <person name="Narechania A."/>
            <person name="Kim E."/>
        </authorList>
    </citation>
    <scope>NUCLEOTIDE SEQUENCE [LARGE SCALE GENOMIC DNA]</scope>
    <source>
        <strain evidence="12 13">PLY_AMNH</strain>
    </source>
</reference>
<dbReference type="InterPro" id="IPR008271">
    <property type="entry name" value="Ser/Thr_kinase_AS"/>
</dbReference>
<keyword evidence="4 9" id="KW-0547">Nucleotide-binding</keyword>
<dbReference type="PANTHER" id="PTHR44899">
    <property type="entry name" value="CAMK FAMILY PROTEIN KINASE"/>
    <property type="match status" value="1"/>
</dbReference>
<dbReference type="CDD" id="cd08215">
    <property type="entry name" value="STKc_Nek"/>
    <property type="match status" value="1"/>
</dbReference>
<dbReference type="InterPro" id="IPR011009">
    <property type="entry name" value="Kinase-like_dom_sf"/>
</dbReference>
<dbReference type="InterPro" id="IPR000719">
    <property type="entry name" value="Prot_kinase_dom"/>
</dbReference>
<dbReference type="Gene3D" id="3.30.200.20">
    <property type="entry name" value="Phosphorylase Kinase, domain 1"/>
    <property type="match status" value="1"/>
</dbReference>
<dbReference type="GO" id="GO:0005524">
    <property type="term" value="F:ATP binding"/>
    <property type="evidence" value="ECO:0007669"/>
    <property type="project" value="UniProtKB-UniRule"/>
</dbReference>
<accession>A0AAE0L095</accession>
<dbReference type="Gene3D" id="1.10.510.10">
    <property type="entry name" value="Transferase(Phosphotransferase) domain 1"/>
    <property type="match status" value="1"/>
</dbReference>
<dbReference type="PANTHER" id="PTHR44899:SF7">
    <property type="entry name" value="NIMA-RELATED KINASE"/>
    <property type="match status" value="1"/>
</dbReference>
<evidence type="ECO:0000256" key="7">
    <source>
        <dbReference type="ARBA" id="ARBA00047899"/>
    </source>
</evidence>
<keyword evidence="6 9" id="KW-0067">ATP-binding</keyword>
<organism evidence="12 13">
    <name type="scientific">Cymbomonas tetramitiformis</name>
    <dbReference type="NCBI Taxonomy" id="36881"/>
    <lineage>
        <taxon>Eukaryota</taxon>
        <taxon>Viridiplantae</taxon>
        <taxon>Chlorophyta</taxon>
        <taxon>Pyramimonadophyceae</taxon>
        <taxon>Pyramimonadales</taxon>
        <taxon>Pyramimonadaceae</taxon>
        <taxon>Cymbomonas</taxon>
    </lineage>
</organism>
<comment type="catalytic activity">
    <reaction evidence="7">
        <text>L-threonyl-[protein] + ATP = O-phospho-L-threonyl-[protein] + ADP + H(+)</text>
        <dbReference type="Rhea" id="RHEA:46608"/>
        <dbReference type="Rhea" id="RHEA-COMP:11060"/>
        <dbReference type="Rhea" id="RHEA-COMP:11605"/>
        <dbReference type="ChEBI" id="CHEBI:15378"/>
        <dbReference type="ChEBI" id="CHEBI:30013"/>
        <dbReference type="ChEBI" id="CHEBI:30616"/>
        <dbReference type="ChEBI" id="CHEBI:61977"/>
        <dbReference type="ChEBI" id="CHEBI:456216"/>
        <dbReference type="EC" id="2.7.11.1"/>
    </reaction>
</comment>
<evidence type="ECO:0000256" key="5">
    <source>
        <dbReference type="ARBA" id="ARBA00022777"/>
    </source>
</evidence>
<dbReference type="EC" id="2.7.11.1" evidence="1"/>
<name>A0AAE0L095_9CHLO</name>
<keyword evidence="13" id="KW-1185">Reference proteome</keyword>
<protein>
    <recommendedName>
        <fullName evidence="1">non-specific serine/threonine protein kinase</fullName>
        <ecNumber evidence="1">2.7.11.1</ecNumber>
    </recommendedName>
</protein>
<evidence type="ECO:0000313" key="12">
    <source>
        <dbReference type="EMBL" id="KAK3267316.1"/>
    </source>
</evidence>
<keyword evidence="3" id="KW-0808">Transferase</keyword>
<dbReference type="Pfam" id="PF00069">
    <property type="entry name" value="Pkinase"/>
    <property type="match status" value="1"/>
</dbReference>
<comment type="caution">
    <text evidence="12">The sequence shown here is derived from an EMBL/GenBank/DDBJ whole genome shotgun (WGS) entry which is preliminary data.</text>
</comment>
<feature type="binding site" evidence="9">
    <location>
        <position position="34"/>
    </location>
    <ligand>
        <name>ATP</name>
        <dbReference type="ChEBI" id="CHEBI:30616"/>
    </ligand>
</feature>
<evidence type="ECO:0000259" key="11">
    <source>
        <dbReference type="PROSITE" id="PS50011"/>
    </source>
</evidence>
<comment type="catalytic activity">
    <reaction evidence="8">
        <text>L-seryl-[protein] + ATP = O-phospho-L-seryl-[protein] + ADP + H(+)</text>
        <dbReference type="Rhea" id="RHEA:17989"/>
        <dbReference type="Rhea" id="RHEA-COMP:9863"/>
        <dbReference type="Rhea" id="RHEA-COMP:11604"/>
        <dbReference type="ChEBI" id="CHEBI:15378"/>
        <dbReference type="ChEBI" id="CHEBI:29999"/>
        <dbReference type="ChEBI" id="CHEBI:30616"/>
        <dbReference type="ChEBI" id="CHEBI:83421"/>
        <dbReference type="ChEBI" id="CHEBI:456216"/>
        <dbReference type="EC" id="2.7.11.1"/>
    </reaction>
</comment>
<gene>
    <name evidence="12" type="ORF">CYMTET_24118</name>
</gene>
<evidence type="ECO:0000256" key="2">
    <source>
        <dbReference type="ARBA" id="ARBA00022527"/>
    </source>
</evidence>
<evidence type="ECO:0000256" key="10">
    <source>
        <dbReference type="RuleBase" id="RU000304"/>
    </source>
</evidence>
<keyword evidence="5" id="KW-0418">Kinase</keyword>
<dbReference type="PROSITE" id="PS50011">
    <property type="entry name" value="PROTEIN_KINASE_DOM"/>
    <property type="match status" value="1"/>
</dbReference>
<sequence>MDNYVDIRGLGRGRYGTARLVRKRTDGRLYAIKKIPFLEDEDRMKALHEAEVLKRLSHQHVVAYMDSFEYEDAELGACLAIVCEYCEEGDLFKRVKHAAKTETPFDQEQIIHWFLQLLAGLDYVHKNRVLHRDLKTQNIFLGEGGILKIGDFGIATVLTTTRDCATTVTGTPYYMAPEVCTHQPYTYKSDVWSMGCVLYELCTLEHAFSADNLLGLVWKIVNGQVSPRIPLRPSALCGCLRPRDAPRPEGLRALRRAMAHGVH</sequence>
<dbReference type="PROSITE" id="PS00108">
    <property type="entry name" value="PROTEIN_KINASE_ST"/>
    <property type="match status" value="1"/>
</dbReference>
<feature type="domain" description="Protein kinase" evidence="11">
    <location>
        <begin position="4"/>
        <end position="263"/>
    </location>
</feature>
<evidence type="ECO:0000256" key="6">
    <source>
        <dbReference type="ARBA" id="ARBA00022840"/>
    </source>
</evidence>
<evidence type="ECO:0000256" key="3">
    <source>
        <dbReference type="ARBA" id="ARBA00022679"/>
    </source>
</evidence>
<dbReference type="SUPFAM" id="SSF56112">
    <property type="entry name" value="Protein kinase-like (PK-like)"/>
    <property type="match status" value="1"/>
</dbReference>
<dbReference type="Proteomes" id="UP001190700">
    <property type="component" value="Unassembled WGS sequence"/>
</dbReference>
<dbReference type="InterPro" id="IPR017441">
    <property type="entry name" value="Protein_kinase_ATP_BS"/>
</dbReference>
<keyword evidence="2 10" id="KW-0723">Serine/threonine-protein kinase</keyword>
<evidence type="ECO:0000256" key="9">
    <source>
        <dbReference type="PROSITE-ProRule" id="PRU10141"/>
    </source>
</evidence>
<evidence type="ECO:0000256" key="4">
    <source>
        <dbReference type="ARBA" id="ARBA00022741"/>
    </source>
</evidence>
<comment type="similarity">
    <text evidence="10">Belongs to the protein kinase superfamily.</text>
</comment>
<dbReference type="InterPro" id="IPR051131">
    <property type="entry name" value="NEK_Ser/Thr_kinase_NIMA"/>
</dbReference>
<evidence type="ECO:0000256" key="1">
    <source>
        <dbReference type="ARBA" id="ARBA00012513"/>
    </source>
</evidence>
<proteinExistence type="inferred from homology"/>
<dbReference type="EMBL" id="LGRX02012484">
    <property type="protein sequence ID" value="KAK3267316.1"/>
    <property type="molecule type" value="Genomic_DNA"/>
</dbReference>
<dbReference type="AlphaFoldDB" id="A0AAE0L095"/>
<dbReference type="PROSITE" id="PS00107">
    <property type="entry name" value="PROTEIN_KINASE_ATP"/>
    <property type="match status" value="1"/>
</dbReference>
<dbReference type="GO" id="GO:0004674">
    <property type="term" value="F:protein serine/threonine kinase activity"/>
    <property type="evidence" value="ECO:0007669"/>
    <property type="project" value="UniProtKB-KW"/>
</dbReference>
<evidence type="ECO:0000313" key="13">
    <source>
        <dbReference type="Proteomes" id="UP001190700"/>
    </source>
</evidence>
<dbReference type="SMART" id="SM00220">
    <property type="entry name" value="S_TKc"/>
    <property type="match status" value="1"/>
</dbReference>
<evidence type="ECO:0000256" key="8">
    <source>
        <dbReference type="ARBA" id="ARBA00048679"/>
    </source>
</evidence>